<name>A0A4S8P914_9ACTN</name>
<dbReference type="InterPro" id="IPR035944">
    <property type="entry name" value="YfbM-like_sf"/>
</dbReference>
<dbReference type="InterPro" id="IPR015068">
    <property type="entry name" value="DUF1877"/>
</dbReference>
<sequence>MGAVMSFTKVTSDELKWAEDNPADVEDFVLGREREEAVDGYLDKGWRDLQELFDAADVDIELRDDGDFIDEEGVYFAWSSGLVAATAALLREATFERLRAHLDPEAAADESALAYVEGCYATLRAFFADAADSGSAAIMTFSY</sequence>
<reference evidence="1 2" key="1">
    <citation type="journal article" date="2018" name="Int. J. Syst. Evol. Microbiol.">
        <title>Glycomyces paridis sp. nov., isolated from the medicinal plant Paris polyphylla.</title>
        <authorList>
            <person name="Fang X.M."/>
            <person name="Bai J.L."/>
            <person name="Su J."/>
            <person name="Zhao L.L."/>
            <person name="Liu H.Y."/>
            <person name="Ma B.P."/>
            <person name="Zhang Y.Q."/>
            <person name="Yu L.Y."/>
        </authorList>
    </citation>
    <scope>NUCLEOTIDE SEQUENCE [LARGE SCALE GENOMIC DNA]</scope>
    <source>
        <strain evidence="1 2">CPCC 204357</strain>
    </source>
</reference>
<organism evidence="1 2">
    <name type="scientific">Glycomyces paridis</name>
    <dbReference type="NCBI Taxonomy" id="2126555"/>
    <lineage>
        <taxon>Bacteria</taxon>
        <taxon>Bacillati</taxon>
        <taxon>Actinomycetota</taxon>
        <taxon>Actinomycetes</taxon>
        <taxon>Glycomycetales</taxon>
        <taxon>Glycomycetaceae</taxon>
        <taxon>Glycomyces</taxon>
    </lineage>
</organism>
<comment type="caution">
    <text evidence="1">The sequence shown here is derived from an EMBL/GenBank/DDBJ whole genome shotgun (WGS) entry which is preliminary data.</text>
</comment>
<dbReference type="Gene3D" id="3.40.1760.10">
    <property type="entry name" value="YfbM-like super family"/>
    <property type="match status" value="1"/>
</dbReference>
<dbReference type="RefSeq" id="WP_136530914.1">
    <property type="nucleotide sequence ID" value="NZ_STGX01000013.1"/>
</dbReference>
<protein>
    <submittedName>
        <fullName evidence="1">DUF1877 family protein</fullName>
    </submittedName>
</protein>
<dbReference type="AlphaFoldDB" id="A0A4S8P914"/>
<dbReference type="Proteomes" id="UP000305792">
    <property type="component" value="Unassembled WGS sequence"/>
</dbReference>
<evidence type="ECO:0000313" key="2">
    <source>
        <dbReference type="Proteomes" id="UP000305792"/>
    </source>
</evidence>
<dbReference type="Pfam" id="PF08974">
    <property type="entry name" value="DUF1877"/>
    <property type="match status" value="1"/>
</dbReference>
<proteinExistence type="predicted"/>
<dbReference type="OrthoDB" id="5354816at2"/>
<evidence type="ECO:0000313" key="1">
    <source>
        <dbReference type="EMBL" id="THV26717.1"/>
    </source>
</evidence>
<keyword evidence="2" id="KW-1185">Reference proteome</keyword>
<gene>
    <name evidence="1" type="ORF">E9998_17130</name>
</gene>
<accession>A0A4S8P914</accession>
<dbReference type="EMBL" id="STGX01000013">
    <property type="protein sequence ID" value="THV26717.1"/>
    <property type="molecule type" value="Genomic_DNA"/>
</dbReference>